<dbReference type="PANTHER" id="PTHR23355">
    <property type="entry name" value="RIBONUCLEASE"/>
    <property type="match status" value="1"/>
</dbReference>
<dbReference type="Pfam" id="PF17216">
    <property type="entry name" value="Rrp44_CSD1"/>
    <property type="match status" value="1"/>
</dbReference>
<evidence type="ECO:0000256" key="4">
    <source>
        <dbReference type="ARBA" id="ARBA00022839"/>
    </source>
</evidence>
<dbReference type="GO" id="GO:0000932">
    <property type="term" value="C:P-body"/>
    <property type="evidence" value="ECO:0007669"/>
    <property type="project" value="TreeGrafter"/>
</dbReference>
<dbReference type="Proteomes" id="UP000789390">
    <property type="component" value="Unassembled WGS sequence"/>
</dbReference>
<keyword evidence="10" id="KW-1185">Reference proteome</keyword>
<feature type="domain" description="RNB" evidence="8">
    <location>
        <begin position="406"/>
        <end position="760"/>
    </location>
</feature>
<dbReference type="OrthoDB" id="372421at2759"/>
<dbReference type="InterPro" id="IPR012340">
    <property type="entry name" value="NA-bd_OB-fold"/>
</dbReference>
<evidence type="ECO:0000256" key="2">
    <source>
        <dbReference type="ARBA" id="ARBA00022722"/>
    </source>
</evidence>
<dbReference type="SMART" id="SM00955">
    <property type="entry name" value="RNB"/>
    <property type="match status" value="1"/>
</dbReference>
<accession>A0A8J2RJP4</accession>
<dbReference type="Gene3D" id="2.40.50.140">
    <property type="entry name" value="Nucleic acid-binding proteins"/>
    <property type="match status" value="1"/>
</dbReference>
<dbReference type="Gene3D" id="2.40.50.690">
    <property type="match status" value="1"/>
</dbReference>
<protein>
    <recommendedName>
        <fullName evidence="8">RNB domain-containing protein</fullName>
    </recommendedName>
</protein>
<dbReference type="PROSITE" id="PS01175">
    <property type="entry name" value="RIBONUCLEASE_II"/>
    <property type="match status" value="1"/>
</dbReference>
<evidence type="ECO:0000313" key="9">
    <source>
        <dbReference type="EMBL" id="CAH0103534.1"/>
    </source>
</evidence>
<dbReference type="GO" id="GO:0006402">
    <property type="term" value="P:mRNA catabolic process"/>
    <property type="evidence" value="ECO:0007669"/>
    <property type="project" value="TreeGrafter"/>
</dbReference>
<dbReference type="GO" id="GO:0000175">
    <property type="term" value="F:3'-5'-RNA exonuclease activity"/>
    <property type="evidence" value="ECO:0007669"/>
    <property type="project" value="TreeGrafter"/>
</dbReference>
<feature type="region of interest" description="Disordered" evidence="7">
    <location>
        <begin position="147"/>
        <end position="175"/>
    </location>
</feature>
<dbReference type="FunFam" id="2.40.50.140:FF:000493">
    <property type="entry name" value="DIS3 exonuclease 2"/>
    <property type="match status" value="1"/>
</dbReference>
<dbReference type="AlphaFoldDB" id="A0A8J2RJP4"/>
<evidence type="ECO:0000256" key="3">
    <source>
        <dbReference type="ARBA" id="ARBA00022801"/>
    </source>
</evidence>
<evidence type="ECO:0000259" key="8">
    <source>
        <dbReference type="SMART" id="SM00955"/>
    </source>
</evidence>
<comment type="similarity">
    <text evidence="1 6">Belongs to the RNR ribonuclease family.</text>
</comment>
<dbReference type="GO" id="GO:0010587">
    <property type="term" value="P:miRNA catabolic process"/>
    <property type="evidence" value="ECO:0007669"/>
    <property type="project" value="TreeGrafter"/>
</dbReference>
<keyword evidence="3" id="KW-0378">Hydrolase</keyword>
<evidence type="ECO:0000256" key="5">
    <source>
        <dbReference type="ARBA" id="ARBA00022884"/>
    </source>
</evidence>
<reference evidence="9" key="1">
    <citation type="submission" date="2021-11" db="EMBL/GenBank/DDBJ databases">
        <authorList>
            <person name="Schell T."/>
        </authorList>
    </citation>
    <scope>NUCLEOTIDE SEQUENCE</scope>
    <source>
        <strain evidence="9">M5</strain>
    </source>
</reference>
<dbReference type="PANTHER" id="PTHR23355:SF9">
    <property type="entry name" value="DIS3-LIKE EXONUCLEASE 2"/>
    <property type="match status" value="1"/>
</dbReference>
<sequence>MAKSNGKNSTPQRPNRNKTFENYWDEKDVEEGLQNESLFEGVVRINPKNYKEAYISAPDGTEDFLIEGLLHRNRALNGDVVVCVLLPTQPTNKCENGCVENSVSPQNQPNNQPTPKNLAVVSELKENISKMTKGEVQCENYSELDASREHRVVKNSQPKNKKTKNKLKVDGKNLGGDLLNKNEDVLANKSNVVNLDNASEEKKKRTRRPRKKKNAIVESLVTQLSASCTIEDSSTKTTVQVETVSVVQSEPHMLKVEAIEENSQQNSNISRKVAKVIFIKELKHSRCAIGNLRQWPYGQSGPLPKWILFAPKDYRIPRLKIPFTPELASCLLQPNMLYLARIDSWEDVNHPVGSLCYFIGKSGDIEAETIALLLEHEVDYADFPQEVFNDLPSLPWSIPAEEIKNRRDFREQCIFTIDPADARDLDDAVSGRFLKMADDGITKLYKVSVHIADVSFFVQDNTVLDGIASRRATSTYLVDRVIPMLPSVLCEHICSLNPGEDRLAFSVEWIVNDKGEILEEWFGRSLIRSCVKLSYDHAQAVIEEREIVNCPEIKGPYSVSEIRQTILVLQELAGHLRKKRVDQGALRIDLPRLAFSMDWETRTPIGFRVYELKESNRLIEEFMLLANMRVAEKIYGVFPGLAVLRSHPPPPTRKLEQLSDTLQTIGIHLDISSSATLQESLLRYGQGSSDPISMGRNLVISNLLAKPMKCASYICSGVVKKEEHFRHYALSVPFYTHFTSPIRRYPDILVHRLLSAALEQESLEHWEQGVVKRLLDNCNSRKLAAKALQETHSELHLANLIRKSGSIEVKGIVLAVLDHSVDVVLIYLGIIRRLYIEKLPLKMTHEKYNGIGKLTLVWDPESPGSQPTHQVISVFSLLEILLVPHAENDKLDFTLVLQRPNHVQ</sequence>
<dbReference type="InterPro" id="IPR041093">
    <property type="entry name" value="Dis3l2-like_C"/>
</dbReference>
<evidence type="ECO:0000256" key="6">
    <source>
        <dbReference type="RuleBase" id="RU003901"/>
    </source>
</evidence>
<evidence type="ECO:0000256" key="1">
    <source>
        <dbReference type="ARBA" id="ARBA00005785"/>
    </source>
</evidence>
<name>A0A8J2RJP4_9CRUS</name>
<evidence type="ECO:0000256" key="7">
    <source>
        <dbReference type="SAM" id="MobiDB-lite"/>
    </source>
</evidence>
<comment type="caution">
    <text evidence="9">The sequence shown here is derived from an EMBL/GenBank/DDBJ whole genome shotgun (WGS) entry which is preliminary data.</text>
</comment>
<evidence type="ECO:0000313" key="10">
    <source>
        <dbReference type="Proteomes" id="UP000789390"/>
    </source>
</evidence>
<dbReference type="Gene3D" id="2.40.50.700">
    <property type="match status" value="1"/>
</dbReference>
<dbReference type="Pfam" id="PF17849">
    <property type="entry name" value="OB_Dis3"/>
    <property type="match status" value="1"/>
</dbReference>
<dbReference type="SUPFAM" id="SSF50249">
    <property type="entry name" value="Nucleic acid-binding proteins"/>
    <property type="match status" value="2"/>
</dbReference>
<organism evidence="9 10">
    <name type="scientific">Daphnia galeata</name>
    <dbReference type="NCBI Taxonomy" id="27404"/>
    <lineage>
        <taxon>Eukaryota</taxon>
        <taxon>Metazoa</taxon>
        <taxon>Ecdysozoa</taxon>
        <taxon>Arthropoda</taxon>
        <taxon>Crustacea</taxon>
        <taxon>Branchiopoda</taxon>
        <taxon>Diplostraca</taxon>
        <taxon>Cladocera</taxon>
        <taxon>Anomopoda</taxon>
        <taxon>Daphniidae</taxon>
        <taxon>Daphnia</taxon>
    </lineage>
</organism>
<dbReference type="EMBL" id="CAKKLH010000112">
    <property type="protein sequence ID" value="CAH0103534.1"/>
    <property type="molecule type" value="Genomic_DNA"/>
</dbReference>
<keyword evidence="2" id="KW-0540">Nuclease</keyword>
<dbReference type="InterPro" id="IPR041505">
    <property type="entry name" value="Dis3_CSD2"/>
</dbReference>
<dbReference type="GO" id="GO:0003723">
    <property type="term" value="F:RNA binding"/>
    <property type="evidence" value="ECO:0007669"/>
    <property type="project" value="UniProtKB-KW"/>
</dbReference>
<gene>
    <name evidence="9" type="ORF">DGAL_LOCUS6108</name>
</gene>
<keyword evidence="5" id="KW-0694">RNA-binding</keyword>
<proteinExistence type="inferred from homology"/>
<dbReference type="InterPro" id="IPR050180">
    <property type="entry name" value="RNR_Ribonuclease"/>
</dbReference>
<dbReference type="InterPro" id="IPR001900">
    <property type="entry name" value="RNase_II/R"/>
</dbReference>
<keyword evidence="4" id="KW-0269">Exonuclease</keyword>
<dbReference type="InterPro" id="IPR022966">
    <property type="entry name" value="RNase_II/R_CS"/>
</dbReference>
<dbReference type="Pfam" id="PF00773">
    <property type="entry name" value="RNB"/>
    <property type="match status" value="1"/>
</dbReference>
<dbReference type="Pfam" id="PF17877">
    <property type="entry name" value="Dis3l2_C_term"/>
    <property type="match status" value="1"/>
</dbReference>
<dbReference type="InterPro" id="IPR033771">
    <property type="entry name" value="Rrp44_CSD1"/>
</dbReference>